<dbReference type="SUPFAM" id="SSF52096">
    <property type="entry name" value="ClpP/crotonase"/>
    <property type="match status" value="1"/>
</dbReference>
<comment type="caution">
    <text evidence="1">The sequence shown here is derived from an EMBL/GenBank/DDBJ whole genome shotgun (WGS) entry which is preliminary data.</text>
</comment>
<keyword evidence="2" id="KW-1185">Reference proteome</keyword>
<dbReference type="InterPro" id="IPR029045">
    <property type="entry name" value="ClpP/crotonase-like_dom_sf"/>
</dbReference>
<reference evidence="1 2" key="1">
    <citation type="submission" date="2018-04" db="EMBL/GenBank/DDBJ databases">
        <title>Genomic Encyclopedia of Archaeal and Bacterial Type Strains, Phase II (KMG-II): from individual species to whole genera.</title>
        <authorList>
            <person name="Goeker M."/>
        </authorList>
    </citation>
    <scope>NUCLEOTIDE SEQUENCE [LARGE SCALE GENOMIC DNA]</scope>
    <source>
        <strain evidence="1 2">DSM 100977</strain>
    </source>
</reference>
<proteinExistence type="predicted"/>
<dbReference type="Proteomes" id="UP000243978">
    <property type="component" value="Unassembled WGS sequence"/>
</dbReference>
<name>A0A2T6BJL3_9RHOB</name>
<evidence type="ECO:0000313" key="1">
    <source>
        <dbReference type="EMBL" id="PTX56245.1"/>
    </source>
</evidence>
<dbReference type="AlphaFoldDB" id="A0A2T6BJL3"/>
<evidence type="ECO:0000313" key="2">
    <source>
        <dbReference type="Proteomes" id="UP000243978"/>
    </source>
</evidence>
<gene>
    <name evidence="1" type="ORF">C8N43_0898</name>
</gene>
<accession>A0A2T6BJL3</accession>
<organism evidence="1 2">
    <name type="scientific">Litoreibacter ponti</name>
    <dbReference type="NCBI Taxonomy" id="1510457"/>
    <lineage>
        <taxon>Bacteria</taxon>
        <taxon>Pseudomonadati</taxon>
        <taxon>Pseudomonadota</taxon>
        <taxon>Alphaproteobacteria</taxon>
        <taxon>Rhodobacterales</taxon>
        <taxon>Roseobacteraceae</taxon>
        <taxon>Litoreibacter</taxon>
    </lineage>
</organism>
<sequence>MLKARLVALALVAGCGTVENMSQTLDMRVDGEVLRLDGVINSRALRQFVSVLDENPGVAVVVLGRIDGSTDDEVVAEMGYTIRDIGLATRMDASSEVYSGGVDLFLAGVDRVVAPGAVVGVHEWQTGFGSARDYPRGARQHEPTRGYIEDMLGSDAFYWFTVEAAAFDEVHVMSRDELERYGVVTR</sequence>
<dbReference type="EMBL" id="QBKS01000001">
    <property type="protein sequence ID" value="PTX56245.1"/>
    <property type="molecule type" value="Genomic_DNA"/>
</dbReference>
<protein>
    <submittedName>
        <fullName evidence="1">Uncharacterized protein</fullName>
    </submittedName>
</protein>